<dbReference type="InterPro" id="IPR029068">
    <property type="entry name" value="Glyas_Bleomycin-R_OHBP_Dase"/>
</dbReference>
<evidence type="ECO:0000313" key="4">
    <source>
        <dbReference type="Proteomes" id="UP000031488"/>
    </source>
</evidence>
<dbReference type="Pfam" id="PF00903">
    <property type="entry name" value="Glyoxalase"/>
    <property type="match status" value="1"/>
</dbReference>
<feature type="domain" description="VOC" evidence="1">
    <location>
        <begin position="3"/>
        <end position="120"/>
    </location>
</feature>
<proteinExistence type="predicted"/>
<dbReference type="EMBL" id="CP014869">
    <property type="protein sequence ID" value="AMT94786.1"/>
    <property type="molecule type" value="Genomic_DNA"/>
</dbReference>
<accession>A0A142NPN8</accession>
<keyword evidence="4" id="KW-1185">Reference proteome</keyword>
<evidence type="ECO:0000313" key="2">
    <source>
        <dbReference type="EMBL" id="AMT94786.1"/>
    </source>
</evidence>
<dbReference type="Gene3D" id="3.30.720.110">
    <property type="match status" value="1"/>
</dbReference>
<dbReference type="Gene3D" id="3.30.720.120">
    <property type="match status" value="1"/>
</dbReference>
<dbReference type="EMBL" id="JTJZ01000017">
    <property type="protein sequence ID" value="KHS53111.1"/>
    <property type="molecule type" value="Genomic_DNA"/>
</dbReference>
<dbReference type="Proteomes" id="UP000075950">
    <property type="component" value="Chromosome"/>
</dbReference>
<evidence type="ECO:0000313" key="3">
    <source>
        <dbReference type="EMBL" id="KHS53111.1"/>
    </source>
</evidence>
<reference evidence="5" key="3">
    <citation type="submission" date="2016-03" db="EMBL/GenBank/DDBJ databases">
        <authorList>
            <person name="Ploux O."/>
        </authorList>
    </citation>
    <scope>NUCLEOTIDE SEQUENCE [LARGE SCALE GENOMIC DNA]</scope>
    <source>
        <strain evidence="5">BS258</strain>
    </source>
</reference>
<dbReference type="PROSITE" id="PS51819">
    <property type="entry name" value="VOC"/>
    <property type="match status" value="1"/>
</dbReference>
<protein>
    <submittedName>
        <fullName evidence="2 3">Glyoxalase</fullName>
    </submittedName>
</protein>
<dbReference type="PANTHER" id="PTHR36503">
    <property type="entry name" value="BLR2520 PROTEIN"/>
    <property type="match status" value="1"/>
</dbReference>
<dbReference type="InterPro" id="IPR026275">
    <property type="entry name" value="Glyoxalase/dOase/EhpR"/>
</dbReference>
<sequence>MATPNLFLIYVTDTTASTAFYSDLFEMEPEMVTPRYVSFEVAPGVLFSLWSGASKSVTATPVRTSEVGLMVPGSAEAVDAIFTDWTAKGVDVVSEPHDEVFGRTFVVADPDGNLIRVSPLD</sequence>
<dbReference type="PATRIC" id="fig|1703.6.peg.1407"/>
<reference evidence="2" key="2">
    <citation type="submission" date="2016-03" db="EMBL/GenBank/DDBJ databases">
        <authorList>
            <person name="Zhu Y."/>
            <person name="Sun C."/>
        </authorList>
    </citation>
    <scope>NUCLEOTIDE SEQUENCE</scope>
    <source>
        <strain evidence="2">BS258</strain>
    </source>
</reference>
<evidence type="ECO:0000259" key="1">
    <source>
        <dbReference type="PROSITE" id="PS51819"/>
    </source>
</evidence>
<dbReference type="Proteomes" id="UP000031488">
    <property type="component" value="Unassembled WGS sequence"/>
</dbReference>
<name>A0A0B9ABX7_BRELN</name>
<gene>
    <name evidence="2" type="ORF">A2T55_14375</name>
    <name evidence="3" type="ORF">AE0388_1514</name>
</gene>
<dbReference type="KEGG" id="bly:A2T55_14375"/>
<dbReference type="RefSeq" id="WP_039208621.1">
    <property type="nucleotide sequence ID" value="NZ_CP014869.1"/>
</dbReference>
<dbReference type="PANTHER" id="PTHR36503:SF1">
    <property type="entry name" value="BLR2520 PROTEIN"/>
    <property type="match status" value="1"/>
</dbReference>
<dbReference type="InterPro" id="IPR004360">
    <property type="entry name" value="Glyas_Fos-R_dOase_dom"/>
</dbReference>
<evidence type="ECO:0000313" key="5">
    <source>
        <dbReference type="Proteomes" id="UP000075950"/>
    </source>
</evidence>
<dbReference type="AlphaFoldDB" id="A0A0B9ABX7"/>
<reference evidence="3 4" key="1">
    <citation type="submission" date="2014-11" db="EMBL/GenBank/DDBJ databases">
        <title>Draft Genome Sequence of Brevibacterium linens AE038-8.</title>
        <authorList>
            <person name="Maizel D."/>
            <person name="Utturkar S.M."/>
            <person name="Brown S.D."/>
            <person name="Ferrero M."/>
            <person name="Rosen B.P."/>
        </authorList>
    </citation>
    <scope>NUCLEOTIDE SEQUENCE [LARGE SCALE GENOMIC DNA]</scope>
    <source>
        <strain evidence="3 4">AE038-8</strain>
    </source>
</reference>
<dbReference type="InterPro" id="IPR037523">
    <property type="entry name" value="VOC_core"/>
</dbReference>
<dbReference type="SUPFAM" id="SSF54593">
    <property type="entry name" value="Glyoxalase/Bleomycin resistance protein/Dihydroxybiphenyl dioxygenase"/>
    <property type="match status" value="1"/>
</dbReference>
<organism evidence="3 4">
    <name type="scientific">Brevibacterium linens</name>
    <dbReference type="NCBI Taxonomy" id="1703"/>
    <lineage>
        <taxon>Bacteria</taxon>
        <taxon>Bacillati</taxon>
        <taxon>Actinomycetota</taxon>
        <taxon>Actinomycetes</taxon>
        <taxon>Micrococcales</taxon>
        <taxon>Brevibacteriaceae</taxon>
        <taxon>Brevibacterium</taxon>
    </lineage>
</organism>
<accession>A0A0B9ABX7</accession>
<dbReference type="PIRSF" id="PIRSF039020">
    <property type="entry name" value="EhpR"/>
    <property type="match status" value="1"/>
</dbReference>
<dbReference type="OrthoDB" id="9792323at2"/>